<dbReference type="GO" id="GO:0000725">
    <property type="term" value="P:recombinational repair"/>
    <property type="evidence" value="ECO:0007669"/>
    <property type="project" value="UniProtKB-UniRule"/>
</dbReference>
<evidence type="ECO:0000256" key="7">
    <source>
        <dbReference type="ARBA" id="ARBA00022840"/>
    </source>
</evidence>
<dbReference type="PANTHER" id="PTHR32472:SF10">
    <property type="entry name" value="DNA REPAIR PROTEIN RADA-LIKE PROTEIN"/>
    <property type="match status" value="1"/>
</dbReference>
<feature type="binding site" evidence="11">
    <location>
        <begin position="95"/>
        <end position="102"/>
    </location>
    <ligand>
        <name>ATP</name>
        <dbReference type="ChEBI" id="CHEBI:30616"/>
    </ligand>
</feature>
<evidence type="ECO:0000256" key="9">
    <source>
        <dbReference type="ARBA" id="ARBA00023125"/>
    </source>
</evidence>
<dbReference type="InterPro" id="IPR041166">
    <property type="entry name" value="Rubredoxin_2"/>
</dbReference>
<keyword evidence="9 11" id="KW-0238">DNA-binding</keyword>
<evidence type="ECO:0000256" key="12">
    <source>
        <dbReference type="NCBIfam" id="TIGR00416"/>
    </source>
</evidence>
<keyword evidence="3 11" id="KW-0227">DNA damage</keyword>
<keyword evidence="6 13" id="KW-0862">Zinc</keyword>
<keyword evidence="2 11" id="KW-0547">Nucleotide-binding</keyword>
<evidence type="ECO:0000313" key="15">
    <source>
        <dbReference type="EMBL" id="MCC3145111.1"/>
    </source>
</evidence>
<evidence type="ECO:0000256" key="3">
    <source>
        <dbReference type="ARBA" id="ARBA00022763"/>
    </source>
</evidence>
<dbReference type="HAMAP" id="MF_01498">
    <property type="entry name" value="RadA_bact"/>
    <property type="match status" value="1"/>
</dbReference>
<keyword evidence="5" id="KW-0378">Hydrolase</keyword>
<dbReference type="PROSITE" id="PS50162">
    <property type="entry name" value="RECA_2"/>
    <property type="match status" value="1"/>
</dbReference>
<organism evidence="15 16">
    <name type="scientific">Halanaerobium polyolivorans</name>
    <dbReference type="NCBI Taxonomy" id="2886943"/>
    <lineage>
        <taxon>Bacteria</taxon>
        <taxon>Bacillati</taxon>
        <taxon>Bacillota</taxon>
        <taxon>Clostridia</taxon>
        <taxon>Halanaerobiales</taxon>
        <taxon>Halanaerobiaceae</taxon>
        <taxon>Halanaerobium</taxon>
    </lineage>
</organism>
<dbReference type="SUPFAM" id="SSF52540">
    <property type="entry name" value="P-loop containing nucleoside triphosphate hydrolases"/>
    <property type="match status" value="1"/>
</dbReference>
<sequence>MAKEKRFYICQECGYKTVNWMGKCSSCGAWNSFKEKIESKDKNKAKKNILREEKSPQPITKINSAVKQRLQTNIEELDRVLGGGVVSGSLILLGGAPGIGKSTLILQVASLFSQKYGKTLYMSGEESAQQIKMRAERLNCLNENLNIFDERDYLTLEDHISEHKDYSLIVVDSIQTVHIPELDASPGNLTQIKEVTNRLLKLAKTTSIPIILIGHVTKEGELAGPRVLEHLVDTVLQFEGDNYHMYRMLRAKKNRYGSTNEIGVFEMKENGIKEVSNPSSFFINERPADVSGSIITPILEGSRVLLVELQALVTDAAFSSPQRLTKGVDHKRLSLLLAVLEKRLGVNFKDQDVNMNITGGINVEEPGLDLAIAAAVISSYRNIAINNKSAVIGEIGLAGEVRAVSQIKKRVNELKKLGFKHCVIPAGNLKSLNFDPEIKIDGVKNIAEFIKIILKNK</sequence>
<keyword evidence="7 11" id="KW-0067">ATP-binding</keyword>
<feature type="region of interest" description="Lon-protease-like" evidence="11">
    <location>
        <begin position="352"/>
        <end position="457"/>
    </location>
</feature>
<keyword evidence="4 13" id="KW-0863">Zinc-finger</keyword>
<dbReference type="Pfam" id="PF13541">
    <property type="entry name" value="ChlI"/>
    <property type="match status" value="1"/>
</dbReference>
<evidence type="ECO:0000256" key="11">
    <source>
        <dbReference type="HAMAP-Rule" id="MF_01498"/>
    </source>
</evidence>
<dbReference type="GO" id="GO:0016787">
    <property type="term" value="F:hydrolase activity"/>
    <property type="evidence" value="ECO:0007669"/>
    <property type="project" value="UniProtKB-KW"/>
</dbReference>
<dbReference type="Proteomes" id="UP001199296">
    <property type="component" value="Unassembled WGS sequence"/>
</dbReference>
<dbReference type="InterPro" id="IPR020588">
    <property type="entry name" value="RecA_ATP-bd"/>
</dbReference>
<evidence type="ECO:0000256" key="8">
    <source>
        <dbReference type="ARBA" id="ARBA00023016"/>
    </source>
</evidence>
<evidence type="ECO:0000256" key="10">
    <source>
        <dbReference type="ARBA" id="ARBA00023204"/>
    </source>
</evidence>
<reference evidence="15 16" key="1">
    <citation type="submission" date="2021-10" db="EMBL/GenBank/DDBJ databases">
        <authorList>
            <person name="Grouzdev D.S."/>
            <person name="Pantiukh K.S."/>
            <person name="Krutkina M.S."/>
        </authorList>
    </citation>
    <scope>NUCLEOTIDE SEQUENCE [LARGE SCALE GENOMIC DNA]</scope>
    <source>
        <strain evidence="15 16">Z-7514</strain>
    </source>
</reference>
<dbReference type="InterPro" id="IPR004504">
    <property type="entry name" value="DNA_repair_RadA"/>
</dbReference>
<keyword evidence="10 11" id="KW-0234">DNA repair</keyword>
<dbReference type="InterPro" id="IPR027417">
    <property type="entry name" value="P-loop_NTPase"/>
</dbReference>
<proteinExistence type="inferred from homology"/>
<evidence type="ECO:0000313" key="16">
    <source>
        <dbReference type="Proteomes" id="UP001199296"/>
    </source>
</evidence>
<dbReference type="SUPFAM" id="SSF54211">
    <property type="entry name" value="Ribosomal protein S5 domain 2-like"/>
    <property type="match status" value="1"/>
</dbReference>
<comment type="function">
    <text evidence="11">Plays a role in repairing double-strand DNA breaks, probably involving stabilizing or processing branched DNA or blocked replication forks.</text>
</comment>
<dbReference type="GO" id="GO:0005524">
    <property type="term" value="F:ATP binding"/>
    <property type="evidence" value="ECO:0007669"/>
    <property type="project" value="UniProtKB-UniRule"/>
</dbReference>
<comment type="domain">
    <text evidence="11">The middle region has homology to RecA with ATPase motifs including the RadA KNRFG motif, while the C-terminus is homologous to Lon protease.</text>
</comment>
<dbReference type="PANTHER" id="PTHR32472">
    <property type="entry name" value="DNA REPAIR PROTEIN RADA"/>
    <property type="match status" value="1"/>
</dbReference>
<evidence type="ECO:0000256" key="13">
    <source>
        <dbReference type="RuleBase" id="RU003555"/>
    </source>
</evidence>
<keyword evidence="1 11" id="KW-0479">Metal-binding</keyword>
<dbReference type="Pfam" id="PF13481">
    <property type="entry name" value="AAA_25"/>
    <property type="match status" value="1"/>
</dbReference>
<dbReference type="RefSeq" id="WP_229345605.1">
    <property type="nucleotide sequence ID" value="NZ_JAJFAT010000008.1"/>
</dbReference>
<dbReference type="GO" id="GO:0140664">
    <property type="term" value="F:ATP-dependent DNA damage sensor activity"/>
    <property type="evidence" value="ECO:0007669"/>
    <property type="project" value="InterPro"/>
</dbReference>
<dbReference type="GO" id="GO:0005829">
    <property type="term" value="C:cytosol"/>
    <property type="evidence" value="ECO:0007669"/>
    <property type="project" value="TreeGrafter"/>
</dbReference>
<feature type="short sequence motif" description="RadA KNRFG motif" evidence="11">
    <location>
        <begin position="253"/>
        <end position="257"/>
    </location>
</feature>
<evidence type="ECO:0000259" key="14">
    <source>
        <dbReference type="PROSITE" id="PS50162"/>
    </source>
</evidence>
<evidence type="ECO:0000256" key="4">
    <source>
        <dbReference type="ARBA" id="ARBA00022771"/>
    </source>
</evidence>
<dbReference type="PRINTS" id="PR01874">
    <property type="entry name" value="DNAREPAIRADA"/>
</dbReference>
<dbReference type="GO" id="GO:0003684">
    <property type="term" value="F:damaged DNA binding"/>
    <property type="evidence" value="ECO:0007669"/>
    <property type="project" value="InterPro"/>
</dbReference>
<evidence type="ECO:0000256" key="1">
    <source>
        <dbReference type="ARBA" id="ARBA00022723"/>
    </source>
</evidence>
<protein>
    <recommendedName>
        <fullName evidence="11 12">DNA repair protein RadA</fullName>
    </recommendedName>
</protein>
<feature type="domain" description="RecA family profile 1" evidence="14">
    <location>
        <begin position="66"/>
        <end position="216"/>
    </location>
</feature>
<evidence type="ECO:0000256" key="5">
    <source>
        <dbReference type="ARBA" id="ARBA00022801"/>
    </source>
</evidence>
<comment type="similarity">
    <text evidence="11 13">Belongs to the RecA family. RadA subfamily.</text>
</comment>
<dbReference type="FunFam" id="3.40.50.300:FF:000050">
    <property type="entry name" value="DNA repair protein RadA"/>
    <property type="match status" value="1"/>
</dbReference>
<evidence type="ECO:0000256" key="2">
    <source>
        <dbReference type="ARBA" id="ARBA00022741"/>
    </source>
</evidence>
<dbReference type="Gene3D" id="3.40.50.300">
    <property type="entry name" value="P-loop containing nucleotide triphosphate hydrolases"/>
    <property type="match status" value="1"/>
</dbReference>
<dbReference type="CDD" id="cd01121">
    <property type="entry name" value="RadA_SMS_N"/>
    <property type="match status" value="1"/>
</dbReference>
<dbReference type="InterPro" id="IPR014721">
    <property type="entry name" value="Ribsml_uS5_D2-typ_fold_subgr"/>
</dbReference>
<keyword evidence="16" id="KW-1185">Reference proteome</keyword>
<comment type="function">
    <text evidence="13">DNA-dependent ATPase involved in processing of recombination intermediates, plays a role in repairing DNA breaks. Stimulates the branch migration of RecA-mediated strand transfer reactions, allowing the 3' invading strand to extend heteroduplex DNA faster. Binds ssDNA in the presence of ADP but not other nucleotides, has ATPase activity that is stimulated by ssDNA and various branched DNA structures, but inhibited by SSB. Does not have RecA's homology-searching function.</text>
</comment>
<dbReference type="Pfam" id="PF18073">
    <property type="entry name" value="Zn_ribbon_LapB"/>
    <property type="match status" value="1"/>
</dbReference>
<dbReference type="NCBIfam" id="TIGR00416">
    <property type="entry name" value="sms"/>
    <property type="match status" value="1"/>
</dbReference>
<dbReference type="AlphaFoldDB" id="A0AAW4X060"/>
<name>A0AAW4X060_9FIRM</name>
<accession>A0AAW4X060</accession>
<dbReference type="EMBL" id="JAJFAT010000008">
    <property type="protein sequence ID" value="MCC3145111.1"/>
    <property type="molecule type" value="Genomic_DNA"/>
</dbReference>
<dbReference type="InterPro" id="IPR020568">
    <property type="entry name" value="Ribosomal_Su5_D2-typ_SF"/>
</dbReference>
<keyword evidence="8 11" id="KW-0346">Stress response</keyword>
<dbReference type="InterPro" id="IPR003593">
    <property type="entry name" value="AAA+_ATPase"/>
</dbReference>
<evidence type="ECO:0000256" key="6">
    <source>
        <dbReference type="ARBA" id="ARBA00022833"/>
    </source>
</evidence>
<dbReference type="GO" id="GO:0008270">
    <property type="term" value="F:zinc ion binding"/>
    <property type="evidence" value="ECO:0007669"/>
    <property type="project" value="UniProtKB-KW"/>
</dbReference>
<dbReference type="SMART" id="SM00382">
    <property type="entry name" value="AAA"/>
    <property type="match status" value="1"/>
</dbReference>
<comment type="caution">
    <text evidence="15">The sequence shown here is derived from an EMBL/GenBank/DDBJ whole genome shotgun (WGS) entry which is preliminary data.</text>
</comment>
<dbReference type="Gene3D" id="3.30.230.10">
    <property type="match status" value="1"/>
</dbReference>
<gene>
    <name evidence="11 15" type="primary">radA</name>
    <name evidence="15" type="ORF">LJ207_07215</name>
</gene>